<dbReference type="SUPFAM" id="SSF54001">
    <property type="entry name" value="Cysteine proteinases"/>
    <property type="match status" value="1"/>
</dbReference>
<organism evidence="1 2">
    <name type="scientific">Paenibacillus gallinarum</name>
    <dbReference type="NCBI Taxonomy" id="2762232"/>
    <lineage>
        <taxon>Bacteria</taxon>
        <taxon>Bacillati</taxon>
        <taxon>Bacillota</taxon>
        <taxon>Bacilli</taxon>
        <taxon>Bacillales</taxon>
        <taxon>Paenibacillaceae</taxon>
        <taxon>Paenibacillus</taxon>
    </lineage>
</organism>
<dbReference type="EMBL" id="JACSQL010000006">
    <property type="protein sequence ID" value="MBD7969138.1"/>
    <property type="molecule type" value="Genomic_DNA"/>
</dbReference>
<dbReference type="RefSeq" id="WP_191800878.1">
    <property type="nucleotide sequence ID" value="NZ_JACSQL010000006.1"/>
</dbReference>
<dbReference type="Gene3D" id="3.90.1720.10">
    <property type="entry name" value="endopeptidase domain like (from Nostoc punctiforme)"/>
    <property type="match status" value="1"/>
</dbReference>
<protein>
    <submittedName>
        <fullName evidence="1">Uncharacterized protein</fullName>
    </submittedName>
</protein>
<dbReference type="Proteomes" id="UP000608071">
    <property type="component" value="Unassembled WGS sequence"/>
</dbReference>
<reference evidence="1 2" key="1">
    <citation type="submission" date="2020-08" db="EMBL/GenBank/DDBJ databases">
        <title>A Genomic Blueprint of the Chicken Gut Microbiome.</title>
        <authorList>
            <person name="Gilroy R."/>
            <person name="Ravi A."/>
            <person name="Getino M."/>
            <person name="Pursley I."/>
            <person name="Horton D.L."/>
            <person name="Alikhan N.-F."/>
            <person name="Baker D."/>
            <person name="Gharbi K."/>
            <person name="Hall N."/>
            <person name="Watson M."/>
            <person name="Adriaenssens E.M."/>
            <person name="Foster-Nyarko E."/>
            <person name="Jarju S."/>
            <person name="Secka A."/>
            <person name="Antonio M."/>
            <person name="Oren A."/>
            <person name="Chaudhuri R."/>
            <person name="La Ragione R.M."/>
            <person name="Hildebrand F."/>
            <person name="Pallen M.J."/>
        </authorList>
    </citation>
    <scope>NUCLEOTIDE SEQUENCE [LARGE SCALE GENOMIC DNA]</scope>
    <source>
        <strain evidence="1 2">Sa2BVA9</strain>
    </source>
</reference>
<proteinExistence type="predicted"/>
<comment type="caution">
    <text evidence="1">The sequence shown here is derived from an EMBL/GenBank/DDBJ whole genome shotgun (WGS) entry which is preliminary data.</text>
</comment>
<evidence type="ECO:0000313" key="2">
    <source>
        <dbReference type="Proteomes" id="UP000608071"/>
    </source>
</evidence>
<name>A0ABR8T051_9BACL</name>
<sequence>MSANRVVYIVLTSTGTYLSKLIQFYTKASLNHASIAFDPELKEVYSFGRKNVANPFLAGLVREDYSSPFFHSSHCAIYTLTVTSEQYNQMHHLVRDMMKRQHTYKYHLLGLIGVMLNVELRRENAYFCSQFVSTVLGHGGALPVRKPAHLVTPSDFEKTEILKEVYRGSLWDYTCESSERSVRTKTASMDRVKAHIIS</sequence>
<evidence type="ECO:0000313" key="1">
    <source>
        <dbReference type="EMBL" id="MBD7969138.1"/>
    </source>
</evidence>
<gene>
    <name evidence="1" type="ORF">H9647_13760</name>
</gene>
<keyword evidence="2" id="KW-1185">Reference proteome</keyword>
<accession>A0ABR8T051</accession>
<dbReference type="InterPro" id="IPR038765">
    <property type="entry name" value="Papain-like_cys_pep_sf"/>
</dbReference>